<proteinExistence type="predicted"/>
<dbReference type="OrthoDB" id="543798at2759"/>
<dbReference type="GO" id="GO:0046513">
    <property type="term" value="P:ceramide biosynthetic process"/>
    <property type="evidence" value="ECO:0007669"/>
    <property type="project" value="TreeGrafter"/>
</dbReference>
<feature type="compositionally biased region" description="Acidic residues" evidence="1">
    <location>
        <begin position="596"/>
        <end position="631"/>
    </location>
</feature>
<gene>
    <name evidence="2" type="ORF">HYH03_010403</name>
</gene>
<dbReference type="InterPro" id="IPR036770">
    <property type="entry name" value="Ankyrin_rpt-contain_sf"/>
</dbReference>
<feature type="region of interest" description="Disordered" evidence="1">
    <location>
        <begin position="585"/>
        <end position="681"/>
    </location>
</feature>
<name>A0A835XVW9_9CHLO</name>
<sequence>MASNKHQKRSGAAEELAPAGHQAGPDMTADASLVWLPGVIGCIAAHLGDNEAACLRVVSKATAAALGDHTTLILSKPMPQWAFRERWSAPGACRDMTRSQRQQFVCLVAASNDVANLEVALAATGLSPTPSLLEAAASGGAMETLLWLLGPGGLQSRVRWVEVLCAAASTNQRCVVDYILERTEAELPPPHIDQAYQGCLRTTYIRDASHVAARAGHTALFERLMKVAGEAEMDMEVESSLAHPRDIMKLYAAALEGCDLATVKRLVGEYGEVRELRSYLEEEEVEEDEDEDIPQTLVAAALRSRQSDWRARAEWTLAQGEPLQGEAAEDCCLAVRLASPDAPTPGLGPAAVERFEWLKSKGCPPESVGMVLGAAIEAGNVEAVRYLLAEGCELAEEYLLMAQEGAAQKGHLAVLQVVKQAGLDLDPDVVVDGAAIGGHLDIIKWAVETFGDELLYGLGQATHDAIDSGSLETVKWLVKEQAGRGADVTERDWVAAVESGSEAMVELLAELGCPQPDDGEPYRYALHKGDWRMLPALRRAGLSFGPPHQRLMVAAIDAGAPLETLQWLKSSGCPGVNWAEVQAAAERAGELGGSSSEDEEEEHGDEEGSEGEEGEEEDEEETEESDEEGYEDGSSGEGSEGSGSEDESRPRGYQSAAQAEEVLAWVREQSARRQGPAERQR</sequence>
<dbReference type="AlphaFoldDB" id="A0A835XVW9"/>
<evidence type="ECO:0000256" key="1">
    <source>
        <dbReference type="SAM" id="MobiDB-lite"/>
    </source>
</evidence>
<dbReference type="GO" id="GO:0004620">
    <property type="term" value="F:phospholipase activity"/>
    <property type="evidence" value="ECO:0007669"/>
    <property type="project" value="TreeGrafter"/>
</dbReference>
<dbReference type="PANTHER" id="PTHR12393:SF6">
    <property type="entry name" value="SPHINGOMYELIN PHOSPHODIESTERASE 2"/>
    <property type="match status" value="1"/>
</dbReference>
<comment type="caution">
    <text evidence="2">The sequence shown here is derived from an EMBL/GenBank/DDBJ whole genome shotgun (WGS) entry which is preliminary data.</text>
</comment>
<reference evidence="2" key="1">
    <citation type="journal article" date="2020" name="bioRxiv">
        <title>Comparative genomics of Chlamydomonas.</title>
        <authorList>
            <person name="Craig R.J."/>
            <person name="Hasan A.R."/>
            <person name="Ness R.W."/>
            <person name="Keightley P.D."/>
        </authorList>
    </citation>
    <scope>NUCLEOTIDE SEQUENCE</scope>
    <source>
        <strain evidence="2">CCAP 11/70</strain>
    </source>
</reference>
<accession>A0A835XVW9</accession>
<evidence type="ECO:0000313" key="2">
    <source>
        <dbReference type="EMBL" id="KAG2491193.1"/>
    </source>
</evidence>
<evidence type="ECO:0000313" key="3">
    <source>
        <dbReference type="Proteomes" id="UP000612055"/>
    </source>
</evidence>
<dbReference type="Proteomes" id="UP000612055">
    <property type="component" value="Unassembled WGS sequence"/>
</dbReference>
<feature type="region of interest" description="Disordered" evidence="1">
    <location>
        <begin position="1"/>
        <end position="24"/>
    </location>
</feature>
<dbReference type="Gene3D" id="1.25.40.20">
    <property type="entry name" value="Ankyrin repeat-containing domain"/>
    <property type="match status" value="1"/>
</dbReference>
<dbReference type="GO" id="GO:0005783">
    <property type="term" value="C:endoplasmic reticulum"/>
    <property type="evidence" value="ECO:0007669"/>
    <property type="project" value="TreeGrafter"/>
</dbReference>
<feature type="compositionally biased region" description="Basic and acidic residues" evidence="1">
    <location>
        <begin position="669"/>
        <end position="681"/>
    </location>
</feature>
<dbReference type="EMBL" id="JAEHOE010000055">
    <property type="protein sequence ID" value="KAG2491193.1"/>
    <property type="molecule type" value="Genomic_DNA"/>
</dbReference>
<dbReference type="SUPFAM" id="SSF48403">
    <property type="entry name" value="Ankyrin repeat"/>
    <property type="match status" value="1"/>
</dbReference>
<protein>
    <submittedName>
        <fullName evidence="2">Uncharacterized protein</fullName>
    </submittedName>
</protein>
<dbReference type="GO" id="GO:0030149">
    <property type="term" value="P:sphingolipid catabolic process"/>
    <property type="evidence" value="ECO:0007669"/>
    <property type="project" value="TreeGrafter"/>
</dbReference>
<dbReference type="GO" id="GO:0071944">
    <property type="term" value="C:cell periphery"/>
    <property type="evidence" value="ECO:0007669"/>
    <property type="project" value="TreeGrafter"/>
</dbReference>
<dbReference type="PANTHER" id="PTHR12393">
    <property type="entry name" value="SPHINGOMYELIN PHOSPHODIESTERASE RELATED"/>
    <property type="match status" value="1"/>
</dbReference>
<organism evidence="2 3">
    <name type="scientific">Edaphochlamys debaryana</name>
    <dbReference type="NCBI Taxonomy" id="47281"/>
    <lineage>
        <taxon>Eukaryota</taxon>
        <taxon>Viridiplantae</taxon>
        <taxon>Chlorophyta</taxon>
        <taxon>core chlorophytes</taxon>
        <taxon>Chlorophyceae</taxon>
        <taxon>CS clade</taxon>
        <taxon>Chlamydomonadales</taxon>
        <taxon>Chlamydomonadales incertae sedis</taxon>
        <taxon>Edaphochlamys</taxon>
    </lineage>
</organism>
<dbReference type="GO" id="GO:0016020">
    <property type="term" value="C:membrane"/>
    <property type="evidence" value="ECO:0007669"/>
    <property type="project" value="TreeGrafter"/>
</dbReference>
<keyword evidence="3" id="KW-1185">Reference proteome</keyword>